<feature type="region of interest" description="Disordered" evidence="1">
    <location>
        <begin position="158"/>
        <end position="201"/>
    </location>
</feature>
<feature type="domain" description="DUF4142" evidence="2">
    <location>
        <begin position="214"/>
        <end position="348"/>
    </location>
</feature>
<protein>
    <submittedName>
        <fullName evidence="3">DUF4142 domain-containing protein</fullName>
    </submittedName>
</protein>
<reference evidence="3 4" key="1">
    <citation type="submission" date="2018-08" db="EMBL/GenBank/DDBJ databases">
        <title>Lysobacter soli KCTC 22011, whole genome shotgun sequence.</title>
        <authorList>
            <person name="Zhang X."/>
            <person name="Feng G."/>
            <person name="Zhu H."/>
        </authorList>
    </citation>
    <scope>NUCLEOTIDE SEQUENCE [LARGE SCALE GENOMIC DNA]</scope>
    <source>
        <strain evidence="3 4">KCTC 22011</strain>
    </source>
</reference>
<dbReference type="AlphaFoldDB" id="A0A3D8VIR4"/>
<dbReference type="InterPro" id="IPR025419">
    <property type="entry name" value="DUF4142"/>
</dbReference>
<feature type="region of interest" description="Disordered" evidence="1">
    <location>
        <begin position="1"/>
        <end position="54"/>
    </location>
</feature>
<evidence type="ECO:0000259" key="2">
    <source>
        <dbReference type="Pfam" id="PF13628"/>
    </source>
</evidence>
<feature type="region of interest" description="Disordered" evidence="1">
    <location>
        <begin position="257"/>
        <end position="291"/>
    </location>
</feature>
<dbReference type="Proteomes" id="UP000256829">
    <property type="component" value="Unassembled WGS sequence"/>
</dbReference>
<evidence type="ECO:0000313" key="3">
    <source>
        <dbReference type="EMBL" id="RDY69249.1"/>
    </source>
</evidence>
<evidence type="ECO:0000256" key="1">
    <source>
        <dbReference type="SAM" id="MobiDB-lite"/>
    </source>
</evidence>
<evidence type="ECO:0000313" key="4">
    <source>
        <dbReference type="Proteomes" id="UP000256829"/>
    </source>
</evidence>
<feature type="compositionally biased region" description="Low complexity" evidence="1">
    <location>
        <begin position="182"/>
        <end position="201"/>
    </location>
</feature>
<sequence>MRRRGRHGGLPPWHDTCGDMDTSSAGHALRCEASREDSHGRHSNGQLRAAGRRHRRRCARDLWRRLDDGRTCRVGAVEIVRAGDGTVVGRGRARRTRRVGTRKPVHAHRRIAPPALIASLPPCSNHRQEIDMNHALKLSLAISIAMLALAGCKRDENDANPDSTALSGPQANAPDPTEKPADTTGTTGDATSAVANDPAAPAAGVPAAGTLTQADAVALVGAVDKHEVAAAEQAKSKKVTGEVAQYADMLHREHSKNLEAGKKLNPNESSPEVTALEEKGRSDLSTLDQKSGKEYEKAYVDAMVKGHQDALTLIDTRLLPAATDDNIRAFLTTSREHVAMHLERGRALQGKLGGAAQ</sequence>
<dbReference type="EMBL" id="QTJR01000001">
    <property type="protein sequence ID" value="RDY69249.1"/>
    <property type="molecule type" value="Genomic_DNA"/>
</dbReference>
<dbReference type="Pfam" id="PF13628">
    <property type="entry name" value="DUF4142"/>
    <property type="match status" value="1"/>
</dbReference>
<feature type="compositionally biased region" description="Basic and acidic residues" evidence="1">
    <location>
        <begin position="29"/>
        <end position="40"/>
    </location>
</feature>
<accession>A0A3D8VIR4</accession>
<comment type="caution">
    <text evidence="3">The sequence shown here is derived from an EMBL/GenBank/DDBJ whole genome shotgun (WGS) entry which is preliminary data.</text>
</comment>
<keyword evidence="4" id="KW-1185">Reference proteome</keyword>
<organism evidence="3 4">
    <name type="scientific">Lysobacter soli</name>
    <dbReference type="NCBI Taxonomy" id="453783"/>
    <lineage>
        <taxon>Bacteria</taxon>
        <taxon>Pseudomonadati</taxon>
        <taxon>Pseudomonadota</taxon>
        <taxon>Gammaproteobacteria</taxon>
        <taxon>Lysobacterales</taxon>
        <taxon>Lysobacteraceae</taxon>
        <taxon>Lysobacter</taxon>
    </lineage>
</organism>
<dbReference type="InterPro" id="IPR012347">
    <property type="entry name" value="Ferritin-like"/>
</dbReference>
<feature type="compositionally biased region" description="Polar residues" evidence="1">
    <location>
        <begin position="160"/>
        <end position="170"/>
    </location>
</feature>
<dbReference type="PANTHER" id="PTHR38593">
    <property type="entry name" value="BLR2558 PROTEIN"/>
    <property type="match status" value="1"/>
</dbReference>
<dbReference type="Gene3D" id="1.20.1260.10">
    <property type="match status" value="1"/>
</dbReference>
<proteinExistence type="predicted"/>
<dbReference type="PANTHER" id="PTHR38593:SF1">
    <property type="entry name" value="BLR2558 PROTEIN"/>
    <property type="match status" value="1"/>
</dbReference>
<name>A0A3D8VIR4_9GAMM</name>
<gene>
    <name evidence="3" type="ORF">DX912_00270</name>
</gene>